<dbReference type="AlphaFoldDB" id="A0A1I8FEM0"/>
<reference evidence="3" key="1">
    <citation type="submission" date="2016-11" db="UniProtKB">
        <authorList>
            <consortium name="WormBaseParasite"/>
        </authorList>
    </citation>
    <scope>IDENTIFICATION</scope>
</reference>
<feature type="region of interest" description="Disordered" evidence="1">
    <location>
        <begin position="1"/>
        <end position="103"/>
    </location>
</feature>
<feature type="compositionally biased region" description="Polar residues" evidence="1">
    <location>
        <begin position="88"/>
        <end position="101"/>
    </location>
</feature>
<dbReference type="Proteomes" id="UP000095280">
    <property type="component" value="Unplaced"/>
</dbReference>
<evidence type="ECO:0000256" key="1">
    <source>
        <dbReference type="SAM" id="MobiDB-lite"/>
    </source>
</evidence>
<sequence length="305" mass="31519">VTEQPQPEEVPAALDLSVKDVKTPQPPQLIPAAQQQPPPRRPPPLHTHRPAIGRSTAALRPAARHRASAARRAAKLSSPPMKSRGQGLDTQPLSSANSPQQWGDEAELCSINRMDQENLEKDSLSLNLNDHPMNSDSGEATDISSRCGAAGRAVAGRAAAASSGAFRDGAGAAAAVAAAAALRREIAAKEHNRHCGALGAAAAARRAAVSGSDRVAADAAQPAGRRRLKPRGAVGGVDDGVGDRVAVPAGSRAAWAVPVVRVCHGNATGPPCPGSPPARLRDPCIRMLCNMKSRSPLPSELPFHT</sequence>
<proteinExistence type="predicted"/>
<accession>A0A1I8FEM0</accession>
<protein>
    <submittedName>
        <fullName evidence="3">Pecanex-like protein</fullName>
    </submittedName>
</protein>
<feature type="compositionally biased region" description="Basic residues" evidence="1">
    <location>
        <begin position="62"/>
        <end position="74"/>
    </location>
</feature>
<feature type="compositionally biased region" description="Pro residues" evidence="1">
    <location>
        <begin position="36"/>
        <end position="45"/>
    </location>
</feature>
<dbReference type="WBParaSite" id="maker-unitig_30935-snap-gene-0.2-mRNA-1">
    <property type="protein sequence ID" value="maker-unitig_30935-snap-gene-0.2-mRNA-1"/>
    <property type="gene ID" value="maker-unitig_30935-snap-gene-0.2"/>
</dbReference>
<evidence type="ECO:0000313" key="2">
    <source>
        <dbReference type="Proteomes" id="UP000095280"/>
    </source>
</evidence>
<organism evidence="2 3">
    <name type="scientific">Macrostomum lignano</name>
    <dbReference type="NCBI Taxonomy" id="282301"/>
    <lineage>
        <taxon>Eukaryota</taxon>
        <taxon>Metazoa</taxon>
        <taxon>Spiralia</taxon>
        <taxon>Lophotrochozoa</taxon>
        <taxon>Platyhelminthes</taxon>
        <taxon>Rhabditophora</taxon>
        <taxon>Macrostomorpha</taxon>
        <taxon>Macrostomida</taxon>
        <taxon>Macrostomidae</taxon>
        <taxon>Macrostomum</taxon>
    </lineage>
</organism>
<evidence type="ECO:0000313" key="3">
    <source>
        <dbReference type="WBParaSite" id="maker-unitig_30935-snap-gene-0.2-mRNA-1"/>
    </source>
</evidence>
<name>A0A1I8FEM0_9PLAT</name>
<keyword evidence="2" id="KW-1185">Reference proteome</keyword>